<protein>
    <submittedName>
        <fullName evidence="4">Histidine kinase-like ATPase domain-containing protein</fullName>
    </submittedName>
</protein>
<dbReference type="Proteomes" id="UP000199063">
    <property type="component" value="Unassembled WGS sequence"/>
</dbReference>
<feature type="region of interest" description="Disordered" evidence="2">
    <location>
        <begin position="1"/>
        <end position="43"/>
    </location>
</feature>
<evidence type="ECO:0000313" key="4">
    <source>
        <dbReference type="EMBL" id="SDN24697.1"/>
    </source>
</evidence>
<keyword evidence="4" id="KW-0418">Kinase</keyword>
<reference evidence="5" key="1">
    <citation type="submission" date="2016-10" db="EMBL/GenBank/DDBJ databases">
        <authorList>
            <person name="Varghese N."/>
            <person name="Submissions S."/>
        </authorList>
    </citation>
    <scope>NUCLEOTIDE SEQUENCE [LARGE SCALE GENOMIC DNA]</scope>
    <source>
        <strain evidence="5">CGMCC 4.7042</strain>
    </source>
</reference>
<dbReference type="InterPro" id="IPR003594">
    <property type="entry name" value="HATPase_dom"/>
</dbReference>
<gene>
    <name evidence="4" type="ORF">SAMN05444921_122111</name>
</gene>
<dbReference type="InterPro" id="IPR050267">
    <property type="entry name" value="Anti-sigma-factor_SerPK"/>
</dbReference>
<organism evidence="4 5">
    <name type="scientific">Streptomyces wuyuanensis</name>
    <dbReference type="NCBI Taxonomy" id="1196353"/>
    <lineage>
        <taxon>Bacteria</taxon>
        <taxon>Bacillati</taxon>
        <taxon>Actinomycetota</taxon>
        <taxon>Actinomycetes</taxon>
        <taxon>Kitasatosporales</taxon>
        <taxon>Streptomycetaceae</taxon>
        <taxon>Streptomyces</taxon>
    </lineage>
</organism>
<evidence type="ECO:0000256" key="2">
    <source>
        <dbReference type="SAM" id="MobiDB-lite"/>
    </source>
</evidence>
<dbReference type="SUPFAM" id="SSF55874">
    <property type="entry name" value="ATPase domain of HSP90 chaperone/DNA topoisomerase II/histidine kinase"/>
    <property type="match status" value="1"/>
</dbReference>
<dbReference type="AlphaFoldDB" id="A0A1G9ZU90"/>
<dbReference type="CDD" id="cd16936">
    <property type="entry name" value="HATPase_RsbW-like"/>
    <property type="match status" value="1"/>
</dbReference>
<feature type="domain" description="Histidine kinase/HSP90-like ATPase" evidence="3">
    <location>
        <begin position="65"/>
        <end position="178"/>
    </location>
</feature>
<dbReference type="PANTHER" id="PTHR35526">
    <property type="entry name" value="ANTI-SIGMA-F FACTOR RSBW-RELATED"/>
    <property type="match status" value="1"/>
</dbReference>
<dbReference type="PANTHER" id="PTHR35526:SF3">
    <property type="entry name" value="ANTI-SIGMA-F FACTOR RSBW"/>
    <property type="match status" value="1"/>
</dbReference>
<proteinExistence type="predicted"/>
<dbReference type="Gene3D" id="3.30.565.10">
    <property type="entry name" value="Histidine kinase-like ATPase, C-terminal domain"/>
    <property type="match status" value="1"/>
</dbReference>
<feature type="compositionally biased region" description="Low complexity" evidence="2">
    <location>
        <begin position="1"/>
        <end position="12"/>
    </location>
</feature>
<keyword evidence="4" id="KW-0808">Transferase</keyword>
<dbReference type="GO" id="GO:0004674">
    <property type="term" value="F:protein serine/threonine kinase activity"/>
    <property type="evidence" value="ECO:0007669"/>
    <property type="project" value="UniProtKB-KW"/>
</dbReference>
<keyword evidence="1" id="KW-0723">Serine/threonine-protein kinase</keyword>
<dbReference type="STRING" id="1196353.SAMN05444921_122111"/>
<evidence type="ECO:0000259" key="3">
    <source>
        <dbReference type="Pfam" id="PF13581"/>
    </source>
</evidence>
<dbReference type="InterPro" id="IPR036890">
    <property type="entry name" value="HATPase_C_sf"/>
</dbReference>
<evidence type="ECO:0000256" key="1">
    <source>
        <dbReference type="ARBA" id="ARBA00022527"/>
    </source>
</evidence>
<dbReference type="EMBL" id="FNHI01000022">
    <property type="protein sequence ID" value="SDN24697.1"/>
    <property type="molecule type" value="Genomic_DNA"/>
</dbReference>
<keyword evidence="5" id="KW-1185">Reference proteome</keyword>
<accession>A0A1G9ZU90</accession>
<dbReference type="Pfam" id="PF13581">
    <property type="entry name" value="HATPase_c_2"/>
    <property type="match status" value="1"/>
</dbReference>
<name>A0A1G9ZU90_9ACTN</name>
<evidence type="ECO:0000313" key="5">
    <source>
        <dbReference type="Proteomes" id="UP000199063"/>
    </source>
</evidence>
<sequence>MTIHMSTISTTTAGHGSRRATQQFGPKPLPDSPRATPQDPVLEGLPPLGGFAACGLDGSPRNPCQARRFVAHMLHCWELPSLVADMSVVVSELVTNAVRHALVAEPRDTSPEYPLWLGLVRHPGHVVCSVADPSSEPPRQRDADAADLDGRGLELIGALSESWSWSLTEPRGKTVWASLVLPGGD</sequence>